<feature type="chain" id="PRO_5040917479" description="Secreted and transmembrane protein 1" evidence="2">
    <location>
        <begin position="31"/>
        <end position="244"/>
    </location>
</feature>
<evidence type="ECO:0000313" key="3">
    <source>
        <dbReference type="EMBL" id="VCW76173.1"/>
    </source>
</evidence>
<dbReference type="PANTHER" id="PTHR15123:SF5">
    <property type="entry name" value="SECRETED AND TRANSMEMBRANE PROTEIN 1"/>
    <property type="match status" value="1"/>
</dbReference>
<name>A0A9X9LLD3_GULGU</name>
<comment type="caution">
    <text evidence="3">The sequence shown here is derived from an EMBL/GenBank/DDBJ whole genome shotgun (WGS) entry which is preliminary data.</text>
</comment>
<accession>A0A9X9LLD3</accession>
<organism evidence="3 4">
    <name type="scientific">Gulo gulo</name>
    <name type="common">Wolverine</name>
    <name type="synonym">Gluton</name>
    <dbReference type="NCBI Taxonomy" id="48420"/>
    <lineage>
        <taxon>Eukaryota</taxon>
        <taxon>Metazoa</taxon>
        <taxon>Chordata</taxon>
        <taxon>Craniata</taxon>
        <taxon>Vertebrata</taxon>
        <taxon>Euteleostomi</taxon>
        <taxon>Mammalia</taxon>
        <taxon>Eutheria</taxon>
        <taxon>Laurasiatheria</taxon>
        <taxon>Carnivora</taxon>
        <taxon>Caniformia</taxon>
        <taxon>Musteloidea</taxon>
        <taxon>Mustelidae</taxon>
        <taxon>Guloninae</taxon>
        <taxon>Gulo</taxon>
    </lineage>
</organism>
<reference evidence="3 4" key="1">
    <citation type="submission" date="2018-10" db="EMBL/GenBank/DDBJ databases">
        <authorList>
            <person name="Ekblom R."/>
            <person name="Jareborg N."/>
        </authorList>
    </citation>
    <scope>NUCLEOTIDE SEQUENCE [LARGE SCALE GENOMIC DNA]</scope>
    <source>
        <tissue evidence="3">Muscle</tissue>
    </source>
</reference>
<dbReference type="EMBL" id="CYRY02006989">
    <property type="protein sequence ID" value="VCW76173.1"/>
    <property type="molecule type" value="Genomic_DNA"/>
</dbReference>
<evidence type="ECO:0008006" key="5">
    <source>
        <dbReference type="Google" id="ProtNLM"/>
    </source>
</evidence>
<dbReference type="InterPro" id="IPR033231">
    <property type="entry name" value="SECTM1"/>
</dbReference>
<keyword evidence="2" id="KW-0732">Signal</keyword>
<dbReference type="Proteomes" id="UP000269945">
    <property type="component" value="Unassembled WGS sequence"/>
</dbReference>
<keyword evidence="1" id="KW-0812">Transmembrane</keyword>
<feature type="transmembrane region" description="Helical" evidence="1">
    <location>
        <begin position="199"/>
        <end position="222"/>
    </location>
</feature>
<sequence length="244" mass="25876">MLTLTFPLSVPQLLWIVLLVTSLSTQNGRAGNLPCGAGCARLAQEPRDGEAAAGLATTAQHSQWDNPTCTEGVVSVPRGERAVMGCNISNPFLSVAVALGTPGASVQQLFRVWSPGCFCREGWQLQVQGGVAQLVIDNASDSQAGCYKWHLQGLQRNIGVTTLNVSGAVSQDLKERGRLLFANPCGPETPCLPEAGDRLTVVLVVSSIIVGLLFLVLGVLACTKGTGPLRYFPQKCEGPQESWF</sequence>
<dbReference type="AlphaFoldDB" id="A0A9X9LLD3"/>
<protein>
    <recommendedName>
        <fullName evidence="5">Secreted and transmembrane protein 1</fullName>
    </recommendedName>
</protein>
<keyword evidence="1" id="KW-0472">Membrane</keyword>
<keyword evidence="1" id="KW-1133">Transmembrane helix</keyword>
<evidence type="ECO:0000256" key="2">
    <source>
        <dbReference type="SAM" id="SignalP"/>
    </source>
</evidence>
<dbReference type="GO" id="GO:0016020">
    <property type="term" value="C:membrane"/>
    <property type="evidence" value="ECO:0007669"/>
    <property type="project" value="TreeGrafter"/>
</dbReference>
<dbReference type="GO" id="GO:0005125">
    <property type="term" value="F:cytokine activity"/>
    <property type="evidence" value="ECO:0007669"/>
    <property type="project" value="InterPro"/>
</dbReference>
<gene>
    <name evidence="3" type="ORF">BN2614_LOCUS1</name>
</gene>
<feature type="signal peptide" evidence="2">
    <location>
        <begin position="1"/>
        <end position="30"/>
    </location>
</feature>
<keyword evidence="4" id="KW-1185">Reference proteome</keyword>
<evidence type="ECO:0000313" key="4">
    <source>
        <dbReference type="Proteomes" id="UP000269945"/>
    </source>
</evidence>
<dbReference type="GO" id="GO:0006955">
    <property type="term" value="P:immune response"/>
    <property type="evidence" value="ECO:0007669"/>
    <property type="project" value="InterPro"/>
</dbReference>
<evidence type="ECO:0000256" key="1">
    <source>
        <dbReference type="SAM" id="Phobius"/>
    </source>
</evidence>
<dbReference type="PANTHER" id="PTHR15123">
    <property type="entry name" value="SECRETED AND TRANSMEMBRANE PROTEIN 1"/>
    <property type="match status" value="1"/>
</dbReference>
<proteinExistence type="predicted"/>